<dbReference type="EMBL" id="DS995902">
    <property type="protein sequence ID" value="EEA22850.1"/>
    <property type="molecule type" value="Genomic_DNA"/>
</dbReference>
<proteinExistence type="predicted"/>
<keyword evidence="2" id="KW-0812">Transmembrane</keyword>
<dbReference type="PANTHER" id="PTHR38426">
    <property type="entry name" value="MAINTENANCE OF TELOMERE CAPPING PROTEIN 4"/>
    <property type="match status" value="1"/>
</dbReference>
<name>B6QHK5_TALMQ</name>
<dbReference type="AlphaFoldDB" id="B6QHK5"/>
<feature type="compositionally biased region" description="Basic and acidic residues" evidence="1">
    <location>
        <begin position="62"/>
        <end position="78"/>
    </location>
</feature>
<feature type="region of interest" description="Disordered" evidence="1">
    <location>
        <begin position="352"/>
        <end position="377"/>
    </location>
</feature>
<feature type="compositionally biased region" description="Low complexity" evidence="1">
    <location>
        <begin position="118"/>
        <end position="135"/>
    </location>
</feature>
<feature type="region of interest" description="Disordered" evidence="1">
    <location>
        <begin position="649"/>
        <end position="704"/>
    </location>
</feature>
<feature type="compositionally biased region" description="Polar residues" evidence="1">
    <location>
        <begin position="48"/>
        <end position="61"/>
    </location>
</feature>
<evidence type="ECO:0000313" key="3">
    <source>
        <dbReference type="EMBL" id="EEA22850.1"/>
    </source>
</evidence>
<organism evidence="3 4">
    <name type="scientific">Talaromyces marneffei (strain ATCC 18224 / CBS 334.59 / QM 7333)</name>
    <name type="common">Penicillium marneffei</name>
    <dbReference type="NCBI Taxonomy" id="441960"/>
    <lineage>
        <taxon>Eukaryota</taxon>
        <taxon>Fungi</taxon>
        <taxon>Dikarya</taxon>
        <taxon>Ascomycota</taxon>
        <taxon>Pezizomycotina</taxon>
        <taxon>Eurotiomycetes</taxon>
        <taxon>Eurotiomycetidae</taxon>
        <taxon>Eurotiales</taxon>
        <taxon>Trichocomaceae</taxon>
        <taxon>Talaromyces</taxon>
        <taxon>Talaromyces sect. Talaromyces</taxon>
    </lineage>
</organism>
<dbReference type="PANTHER" id="PTHR38426:SF1">
    <property type="entry name" value="MAINTENANCE OF TELOMERE CAPPING PROTEIN 4"/>
    <property type="match status" value="1"/>
</dbReference>
<feature type="transmembrane region" description="Helical" evidence="2">
    <location>
        <begin position="1112"/>
        <end position="1135"/>
    </location>
</feature>
<sequence length="1155" mass="128106">MASSPGTAPESEGTTLGRNSIDTSQPNTRTNRNRISGGGGGFLLDSVYATNSRQGSSTQRSHATDSEKRRHVDDDIIVPKKRAISDRGNPQSRRSLRQSPLAAVTNVSASEVHDSSHNESAASRHASSRSSYASNVGLDTDPVQIVNLALNLSELRRRATNAGRVPSSPLPGIPRNPSNNQGLFPTADNASRGLRHSSLYADSRFSRNTGPLTPSIPQGLNNHGVAAMLPISDLQDMDIACSQATLVRIEKAKQHFELFSKYLELLSYLPPLQHSPYGIQSTGRAYNPLQSIRNRKIRIREKNFSATDAEGWQDVSKVEEWLASVEAAHKQNNNDPYQCITLPPFHGEHEGGLVEQEKSWQATSPPSSVRVMNRSGTTKMQRPRLEWAISPAELFADAVWVESGSNKSKIYDREGDKLYPDSSKLKFAGSRSFVEAPEPAQQREIIPTEQAVTLPSFITTKREARARHERHLSKLSNGQTTPRDHMAEGGYAPRWTRSSSLSDESSSDDVFSRGRTRLLSRKAKMKAEAAMQAEKLHRVLHGHSDSSNAGLKRSKPTSHPSSVKAGDVDKTQMLISPAGSSIGKEERRMSLDEMDSTAPNSPAHGPIFPSITTNLSPPSSRSPSPQKRLPRIMETLHGKANSRRHFHAEGEGFDESPSGDSQLRKRPTIDSSPRDNLSPRALEPSPMPETPLSHDDMLLDDFRRSDTHGSFKPYGSHESRLKGFLKNSRIAEIVGSEVSKVGDMIRRKDGSGHSRQSSYASSIISDPHDSDEERSEGESTPSKRTSLRRGSTFSDEESGLPWRKSNGRTKTFLSNLPSIGPSFRNNNQDESYYQQSESSRVSDIHFVTAHPDLAVSSVDTTPYSERRNSYGFIPPSSSRDLNSKLHRHDEITNAALPGVGRLVRPPVTGLANAEVSTTTTTNHHHRPTLTTGSHGWSLSDRSIPTLNDTTLLQKREVLRCQALLLTSGVKASEIFQRYEKSRDPSITPPPQFLIESLVDPKAPIPHTLPRIDEFNYAARNLLERLETTKTGLNKSMYLFSKSTLLPLEKEIDTLEDFINNHLTPRVRAAALEAESLSTQLNTTSTLEIKQLSETLDKGLRKRNRRLRSIRRIGFSLLEWTLVGVMWWLWLIVMVFKVIRGVGKGVVKGVRWILWL</sequence>
<dbReference type="OrthoDB" id="5034579at2759"/>
<dbReference type="InterPro" id="IPR038769">
    <property type="entry name" value="MTC4"/>
</dbReference>
<feature type="region of interest" description="Disordered" evidence="1">
    <location>
        <begin position="541"/>
        <end position="628"/>
    </location>
</feature>
<feature type="compositionally biased region" description="Low complexity" evidence="1">
    <location>
        <begin position="754"/>
        <end position="765"/>
    </location>
</feature>
<feature type="region of interest" description="Disordered" evidence="1">
    <location>
        <begin position="1"/>
        <end position="137"/>
    </location>
</feature>
<dbReference type="HOGENOM" id="CLU_002712_0_0_1"/>
<evidence type="ECO:0000256" key="1">
    <source>
        <dbReference type="SAM" id="MobiDB-lite"/>
    </source>
</evidence>
<feature type="compositionally biased region" description="Polar residues" evidence="1">
    <location>
        <begin position="1"/>
        <end position="34"/>
    </location>
</feature>
<accession>B6QHK5</accession>
<dbReference type="PhylomeDB" id="B6QHK5"/>
<evidence type="ECO:0000313" key="4">
    <source>
        <dbReference type="Proteomes" id="UP000001294"/>
    </source>
</evidence>
<dbReference type="STRING" id="441960.B6QHK5"/>
<feature type="region of interest" description="Disordered" evidence="1">
    <location>
        <begin position="463"/>
        <end position="513"/>
    </location>
</feature>
<feature type="region of interest" description="Disordered" evidence="1">
    <location>
        <begin position="744"/>
        <end position="830"/>
    </location>
</feature>
<feature type="region of interest" description="Disordered" evidence="1">
    <location>
        <begin position="917"/>
        <end position="936"/>
    </location>
</feature>
<gene>
    <name evidence="3" type="ORF">PMAA_094560</name>
</gene>
<feature type="compositionally biased region" description="Basic residues" evidence="1">
    <location>
        <begin position="464"/>
        <end position="473"/>
    </location>
</feature>
<keyword evidence="2" id="KW-0472">Membrane</keyword>
<feature type="compositionally biased region" description="Basic and acidic residues" evidence="1">
    <location>
        <begin position="692"/>
        <end position="704"/>
    </location>
</feature>
<feature type="compositionally biased region" description="Polar residues" evidence="1">
    <location>
        <begin position="808"/>
        <end position="829"/>
    </location>
</feature>
<dbReference type="Proteomes" id="UP000001294">
    <property type="component" value="Unassembled WGS sequence"/>
</dbReference>
<keyword evidence="4" id="KW-1185">Reference proteome</keyword>
<protein>
    <submittedName>
        <fullName evidence="3">Uncharacterized protein</fullName>
    </submittedName>
</protein>
<dbReference type="VEuPathDB" id="FungiDB:PMAA_094560"/>
<feature type="compositionally biased region" description="Polar residues" evidence="1">
    <location>
        <begin position="778"/>
        <end position="793"/>
    </location>
</feature>
<evidence type="ECO:0000256" key="2">
    <source>
        <dbReference type="SAM" id="Phobius"/>
    </source>
</evidence>
<reference evidence="4" key="1">
    <citation type="journal article" date="2015" name="Genome Announc.">
        <title>Genome sequence of the AIDS-associated pathogen Penicillium marneffei (ATCC18224) and its near taxonomic relative Talaromyces stipitatus (ATCC10500).</title>
        <authorList>
            <person name="Nierman W.C."/>
            <person name="Fedorova-Abrams N.D."/>
            <person name="Andrianopoulos A."/>
        </authorList>
    </citation>
    <scope>NUCLEOTIDE SEQUENCE [LARGE SCALE GENOMIC DNA]</scope>
    <source>
        <strain evidence="4">ATCC 18224 / CBS 334.59 / QM 7333</strain>
    </source>
</reference>
<keyword evidence="2" id="KW-1133">Transmembrane helix</keyword>
<feature type="compositionally biased region" description="Low complexity" evidence="1">
    <location>
        <begin position="616"/>
        <end position="625"/>
    </location>
</feature>